<name>A0ABZ3FLJ3_9ACTN</name>
<keyword evidence="2" id="KW-1185">Reference proteome</keyword>
<dbReference type="SUPFAM" id="SSF55961">
    <property type="entry name" value="Bet v1-like"/>
    <property type="match status" value="1"/>
</dbReference>
<evidence type="ECO:0000313" key="1">
    <source>
        <dbReference type="EMBL" id="XAN06267.1"/>
    </source>
</evidence>
<dbReference type="Proteomes" id="UP001442841">
    <property type="component" value="Chromosome"/>
</dbReference>
<accession>A0ABZ3FLJ3</accession>
<proteinExistence type="predicted"/>
<gene>
    <name evidence="1" type="ORF">AADG42_02745</name>
</gene>
<reference evidence="1 2" key="1">
    <citation type="submission" date="2024-04" db="EMBL/GenBank/DDBJ databases">
        <title>Isolation of an actinomycete strain from pig manure.</title>
        <authorList>
            <person name="Gong T."/>
            <person name="Yu Z."/>
            <person name="An M."/>
            <person name="Wei C."/>
            <person name="Yang W."/>
            <person name="Liu L."/>
        </authorList>
    </citation>
    <scope>NUCLEOTIDE SEQUENCE [LARGE SCALE GENOMIC DNA]</scope>
    <source>
        <strain evidence="1 2">ZF39</strain>
    </source>
</reference>
<organism evidence="1 2">
    <name type="scientific">Ammonicoccus fulvus</name>
    <dbReference type="NCBI Taxonomy" id="3138240"/>
    <lineage>
        <taxon>Bacteria</taxon>
        <taxon>Bacillati</taxon>
        <taxon>Actinomycetota</taxon>
        <taxon>Actinomycetes</taxon>
        <taxon>Propionibacteriales</taxon>
        <taxon>Propionibacteriaceae</taxon>
        <taxon>Ammonicoccus</taxon>
    </lineage>
</organism>
<dbReference type="EMBL" id="CP154795">
    <property type="protein sequence ID" value="XAN06267.1"/>
    <property type="molecule type" value="Genomic_DNA"/>
</dbReference>
<evidence type="ECO:0000313" key="2">
    <source>
        <dbReference type="Proteomes" id="UP001442841"/>
    </source>
</evidence>
<dbReference type="Gene3D" id="3.30.530.20">
    <property type="match status" value="1"/>
</dbReference>
<protein>
    <submittedName>
        <fullName evidence="1">SRPBCC family protein</fullName>
    </submittedName>
</protein>
<dbReference type="RefSeq" id="WP_425307700.1">
    <property type="nucleotide sequence ID" value="NZ_CP154795.1"/>
</dbReference>
<sequence>MYNFAADPDNLPKWAEGLAKADVRRVADTLVVDSPMGEVTVSFVSRNGFGVLDHDVTLPSGTTINNPLRVIAHPDGAEVIFSVRQIGMTDEEFDRDCRMVADDLAKLKRILES</sequence>
<dbReference type="InterPro" id="IPR023393">
    <property type="entry name" value="START-like_dom_sf"/>
</dbReference>